<proteinExistence type="predicted"/>
<keyword evidence="2" id="KW-1185">Reference proteome</keyword>
<dbReference type="SUPFAM" id="SSF56112">
    <property type="entry name" value="Protein kinase-like (PK-like)"/>
    <property type="match status" value="2"/>
</dbReference>
<protein>
    <recommendedName>
        <fullName evidence="3">Lipopolysaccharide kinase (Kdo/WaaP) family protein</fullName>
    </recommendedName>
</protein>
<dbReference type="Pfam" id="PF06293">
    <property type="entry name" value="Kdo"/>
    <property type="match status" value="1"/>
</dbReference>
<accession>A0ABQ1PPG7</accession>
<dbReference type="EMBL" id="BMFF01000003">
    <property type="protein sequence ID" value="GGD00830.1"/>
    <property type="molecule type" value="Genomic_DNA"/>
</dbReference>
<sequence>MTQSIIQTLRQSGREPPAPLTVATPSGELTVTDWLRVLPQQRLVGAGELAGQAVLVKLFIASRARQHWQREMDGLGALDTAQIHTPGIVALGELEHEGFYLCTHYLESAQTLQQQWDALCALTGKSVLAPGDPEAMALMGSALRSIALMHRAGLIQTDLHMGNFLLHEGQVHVIDGDAIKVLSPGQPISAREAEDNLAIFFAQLDSCWDTMMELLLIDYLQVNAERSLNPDRLLRQVREVRVKRLNAWLAKAVRDCTHFMVQKSWSRFTSVVRSKAEALQALLNDPDQPFAAAPTMKDGGSSSVTLAETQDGPVVIKRYNIKGLRHWLTRFWRPSRAWHSWLAGHRLQFLGIATPAPLAMIESRFGPLRRRAWLITEYCSGTDLLTHFGSAGERVPESDEATAILIVFKQLIESRVTHGDFKATNLLWDGKVLWLIDLDALSAHSSQQDWQRAWTKDRSRLIRNWPEDSPLRRWLEAHVPR</sequence>
<evidence type="ECO:0000313" key="1">
    <source>
        <dbReference type="EMBL" id="GGD00830.1"/>
    </source>
</evidence>
<evidence type="ECO:0000313" key="2">
    <source>
        <dbReference type="Proteomes" id="UP000638188"/>
    </source>
</evidence>
<dbReference type="Proteomes" id="UP000638188">
    <property type="component" value="Unassembled WGS sequence"/>
</dbReference>
<dbReference type="InterPro" id="IPR011009">
    <property type="entry name" value="Kinase-like_dom_sf"/>
</dbReference>
<gene>
    <name evidence="1" type="ORF">GCM10007418_20100</name>
</gene>
<organism evidence="1 2">
    <name type="scientific">Halopseudomonas salina</name>
    <dbReference type="NCBI Taxonomy" id="1323744"/>
    <lineage>
        <taxon>Bacteria</taxon>
        <taxon>Pseudomonadati</taxon>
        <taxon>Pseudomonadota</taxon>
        <taxon>Gammaproteobacteria</taxon>
        <taxon>Pseudomonadales</taxon>
        <taxon>Pseudomonadaceae</taxon>
        <taxon>Halopseudomonas</taxon>
    </lineage>
</organism>
<evidence type="ECO:0008006" key="3">
    <source>
        <dbReference type="Google" id="ProtNLM"/>
    </source>
</evidence>
<comment type="caution">
    <text evidence="1">The sequence shown here is derived from an EMBL/GenBank/DDBJ whole genome shotgun (WGS) entry which is preliminary data.</text>
</comment>
<dbReference type="RefSeq" id="WP_150278258.1">
    <property type="nucleotide sequence ID" value="NZ_BMFF01000003.1"/>
</dbReference>
<name>A0ABQ1PPG7_9GAMM</name>
<reference evidence="2" key="1">
    <citation type="journal article" date="2019" name="Int. J. Syst. Evol. Microbiol.">
        <title>The Global Catalogue of Microorganisms (GCM) 10K type strain sequencing project: providing services to taxonomists for standard genome sequencing and annotation.</title>
        <authorList>
            <consortium name="The Broad Institute Genomics Platform"/>
            <consortium name="The Broad Institute Genome Sequencing Center for Infectious Disease"/>
            <person name="Wu L."/>
            <person name="Ma J."/>
        </authorList>
    </citation>
    <scope>NUCLEOTIDE SEQUENCE [LARGE SCALE GENOMIC DNA]</scope>
    <source>
        <strain evidence="2">CGMCC 1.12482</strain>
    </source>
</reference>
<dbReference type="Gene3D" id="1.10.510.10">
    <property type="entry name" value="Transferase(Phosphotransferase) domain 1"/>
    <property type="match status" value="1"/>
</dbReference>